<accession>A0ABT3DN06</accession>
<dbReference type="EMBL" id="JAOYEY010000050">
    <property type="protein sequence ID" value="MCV9888407.1"/>
    <property type="molecule type" value="Genomic_DNA"/>
</dbReference>
<keyword evidence="2" id="KW-1185">Reference proteome</keyword>
<organism evidence="1 2">
    <name type="scientific">Metabacillus halosaccharovorans</name>
    <dbReference type="NCBI Taxonomy" id="930124"/>
    <lineage>
        <taxon>Bacteria</taxon>
        <taxon>Bacillati</taxon>
        <taxon>Bacillota</taxon>
        <taxon>Bacilli</taxon>
        <taxon>Bacillales</taxon>
        <taxon>Bacillaceae</taxon>
        <taxon>Metabacillus</taxon>
    </lineage>
</organism>
<evidence type="ECO:0000313" key="2">
    <source>
        <dbReference type="Proteomes" id="UP001526147"/>
    </source>
</evidence>
<proteinExistence type="predicted"/>
<evidence type="ECO:0000313" key="1">
    <source>
        <dbReference type="EMBL" id="MCV9888407.1"/>
    </source>
</evidence>
<protein>
    <submittedName>
        <fullName evidence="1">Uncharacterized protein</fullName>
    </submittedName>
</protein>
<name>A0ABT3DN06_9BACI</name>
<gene>
    <name evidence="1" type="ORF">OIH86_22405</name>
</gene>
<reference evidence="1 2" key="1">
    <citation type="submission" date="2022-10" db="EMBL/GenBank/DDBJ databases">
        <title>Draft genome assembly of moderately radiation resistant bacterium Metabacillus halosaccharovorans.</title>
        <authorList>
            <person name="Pal S."/>
            <person name="Gopinathan A."/>
        </authorList>
    </citation>
    <scope>NUCLEOTIDE SEQUENCE [LARGE SCALE GENOMIC DNA]</scope>
    <source>
        <strain evidence="1 2">VITHBRA001</strain>
    </source>
</reference>
<comment type="caution">
    <text evidence="1">The sequence shown here is derived from an EMBL/GenBank/DDBJ whole genome shotgun (WGS) entry which is preliminary data.</text>
</comment>
<dbReference type="Proteomes" id="UP001526147">
    <property type="component" value="Unassembled WGS sequence"/>
</dbReference>
<dbReference type="RefSeq" id="WP_026560158.1">
    <property type="nucleotide sequence ID" value="NZ_CP162630.1"/>
</dbReference>
<sequence length="59" mass="6538">MSSLSDVLGPKYFALEAARVDASPTEIIITNDKGNTYYIVTPENLTTDLEEQGFIKVEE</sequence>